<reference evidence="2" key="1">
    <citation type="submission" date="2023-04" db="EMBL/GenBank/DDBJ databases">
        <title>Phytophthora fragariaefolia NBRC 109709.</title>
        <authorList>
            <person name="Ichikawa N."/>
            <person name="Sato H."/>
            <person name="Tonouchi N."/>
        </authorList>
    </citation>
    <scope>NUCLEOTIDE SEQUENCE</scope>
    <source>
        <strain evidence="2">NBRC 109709</strain>
    </source>
</reference>
<organism evidence="2 3">
    <name type="scientific">Phytophthora fragariaefolia</name>
    <dbReference type="NCBI Taxonomy" id="1490495"/>
    <lineage>
        <taxon>Eukaryota</taxon>
        <taxon>Sar</taxon>
        <taxon>Stramenopiles</taxon>
        <taxon>Oomycota</taxon>
        <taxon>Peronosporomycetes</taxon>
        <taxon>Peronosporales</taxon>
        <taxon>Peronosporaceae</taxon>
        <taxon>Phytophthora</taxon>
    </lineage>
</organism>
<comment type="caution">
    <text evidence="2">The sequence shown here is derived from an EMBL/GenBank/DDBJ whole genome shotgun (WGS) entry which is preliminary data.</text>
</comment>
<dbReference type="Proteomes" id="UP001165121">
    <property type="component" value="Unassembled WGS sequence"/>
</dbReference>
<sequence>MSKPSQNVTDKLAFHSKKSLFAGWKDKVKAHLIARSDALVVAELQAGRKEPVARYEHALLREISAPEPGENASDDEKSAFALQQAFVRPQASYIKDLFNLTLPAGFADERLMQRPVHEIWRAIERRYGLNTASGVVELVQRFEKIANSDFKSVAHLFQQLKAARDQANRNSCEALKTGLISQHLMLIKVLAVLPGHLWGSAIVFPSEEFTVDKVESKLSAIFGAKSRGEISDLAKGVRVAHVDAAPAKPGITGKPSGTAKLNSSVLGKRKAPPVPEQDSHYNLGAMSSHYCAGVHNAQ</sequence>
<protein>
    <submittedName>
        <fullName evidence="2">Unnamed protein product</fullName>
    </submittedName>
</protein>
<dbReference type="OrthoDB" id="113102at2759"/>
<gene>
    <name evidence="2" type="ORF">Pfra01_001808000</name>
</gene>
<evidence type="ECO:0000313" key="2">
    <source>
        <dbReference type="EMBL" id="GMF47631.1"/>
    </source>
</evidence>
<dbReference type="AlphaFoldDB" id="A0A9W6XXZ3"/>
<proteinExistence type="predicted"/>
<name>A0A9W6XXZ3_9STRA</name>
<evidence type="ECO:0000256" key="1">
    <source>
        <dbReference type="SAM" id="MobiDB-lite"/>
    </source>
</evidence>
<feature type="region of interest" description="Disordered" evidence="1">
    <location>
        <begin position="248"/>
        <end position="281"/>
    </location>
</feature>
<evidence type="ECO:0000313" key="3">
    <source>
        <dbReference type="Proteomes" id="UP001165121"/>
    </source>
</evidence>
<dbReference type="EMBL" id="BSXT01002175">
    <property type="protein sequence ID" value="GMF47631.1"/>
    <property type="molecule type" value="Genomic_DNA"/>
</dbReference>
<keyword evidence="3" id="KW-1185">Reference proteome</keyword>
<accession>A0A9W6XXZ3</accession>